<comment type="caution">
    <text evidence="1">The sequence shown here is derived from an EMBL/GenBank/DDBJ whole genome shotgun (WGS) entry which is preliminary data.</text>
</comment>
<dbReference type="PANTHER" id="PTHR11505">
    <property type="entry name" value="L1 TRANSPOSABLE ELEMENT-RELATED"/>
    <property type="match status" value="1"/>
</dbReference>
<gene>
    <name evidence="1" type="ORF">WMY93_022312</name>
</gene>
<dbReference type="Gene3D" id="3.30.250.20">
    <property type="entry name" value="L1 transposable element, C-terminal domain"/>
    <property type="match status" value="1"/>
</dbReference>
<accession>A0AAW0N6L7</accession>
<dbReference type="InterPro" id="IPR004244">
    <property type="entry name" value="Transposase_22"/>
</dbReference>
<dbReference type="InterPro" id="IPR042566">
    <property type="entry name" value="L1_C"/>
</dbReference>
<sequence>MPERHPEQMSVLPQRAPLDIEEQRFYTELFPKLLTQTLSHPTKDKMRILRLSREKGSLQFEGNTVHIYPDYSPGTVKKRREFDAVKKKLRDDGIKYSLLYPSTLSVLVDGKQKRFRTSKEAESFFRNASDQRRK</sequence>
<evidence type="ECO:0000313" key="2">
    <source>
        <dbReference type="Proteomes" id="UP001460270"/>
    </source>
</evidence>
<dbReference type="AlphaFoldDB" id="A0AAW0N6L7"/>
<dbReference type="Proteomes" id="UP001460270">
    <property type="component" value="Unassembled WGS sequence"/>
</dbReference>
<evidence type="ECO:0000313" key="1">
    <source>
        <dbReference type="EMBL" id="KAK7893160.1"/>
    </source>
</evidence>
<keyword evidence="2" id="KW-1185">Reference proteome</keyword>
<dbReference type="EMBL" id="JBBPFD010000016">
    <property type="protein sequence ID" value="KAK7893160.1"/>
    <property type="molecule type" value="Genomic_DNA"/>
</dbReference>
<proteinExistence type="predicted"/>
<reference evidence="2" key="1">
    <citation type="submission" date="2024-04" db="EMBL/GenBank/DDBJ databases">
        <title>Salinicola lusitanus LLJ914,a marine bacterium isolated from the Okinawa Trough.</title>
        <authorList>
            <person name="Li J."/>
        </authorList>
    </citation>
    <scope>NUCLEOTIDE SEQUENCE [LARGE SCALE GENOMIC DNA]</scope>
</reference>
<name>A0AAW0N6L7_9GOBI</name>
<organism evidence="1 2">
    <name type="scientific">Mugilogobius chulae</name>
    <name type="common">yellowstripe goby</name>
    <dbReference type="NCBI Taxonomy" id="88201"/>
    <lineage>
        <taxon>Eukaryota</taxon>
        <taxon>Metazoa</taxon>
        <taxon>Chordata</taxon>
        <taxon>Craniata</taxon>
        <taxon>Vertebrata</taxon>
        <taxon>Euteleostomi</taxon>
        <taxon>Actinopterygii</taxon>
        <taxon>Neopterygii</taxon>
        <taxon>Teleostei</taxon>
        <taxon>Neoteleostei</taxon>
        <taxon>Acanthomorphata</taxon>
        <taxon>Gobiaria</taxon>
        <taxon>Gobiiformes</taxon>
        <taxon>Gobioidei</taxon>
        <taxon>Gobiidae</taxon>
        <taxon>Gobionellinae</taxon>
        <taxon>Mugilogobius</taxon>
    </lineage>
</organism>
<protein>
    <submittedName>
        <fullName evidence="1">Uncharacterized protein</fullName>
    </submittedName>
</protein>